<dbReference type="Proteomes" id="UP000366945">
    <property type="component" value="Unassembled WGS sequence"/>
</dbReference>
<proteinExistence type="predicted"/>
<name>A0A5E4WU83_9BURK</name>
<sequence length="96" mass="10943">MLDTEHNVVPASDWADWCKWMAGPLCPRWVTEVPPTNVRVFTFFAGMPDEHGAFFWTTITGGRYHGRAGHALTYADAKAQHTRVVAWLRKRFPDPS</sequence>
<organism evidence="1 2">
    <name type="scientific">Pandoraea pneumonica</name>
    <dbReference type="NCBI Taxonomy" id="2508299"/>
    <lineage>
        <taxon>Bacteria</taxon>
        <taxon>Pseudomonadati</taxon>
        <taxon>Pseudomonadota</taxon>
        <taxon>Betaproteobacteria</taxon>
        <taxon>Burkholderiales</taxon>
        <taxon>Burkholderiaceae</taxon>
        <taxon>Pandoraea</taxon>
    </lineage>
</organism>
<gene>
    <name evidence="1" type="ORF">PPN31114_03493</name>
</gene>
<accession>A0A5E4WU83</accession>
<keyword evidence="2" id="KW-1185">Reference proteome</keyword>
<evidence type="ECO:0000313" key="1">
    <source>
        <dbReference type="EMBL" id="VVE27833.1"/>
    </source>
</evidence>
<reference evidence="1 2" key="1">
    <citation type="submission" date="2019-08" db="EMBL/GenBank/DDBJ databases">
        <authorList>
            <person name="Peeters C."/>
        </authorList>
    </citation>
    <scope>NUCLEOTIDE SEQUENCE [LARGE SCALE GENOMIC DNA]</scope>
    <source>
        <strain evidence="1 2">LMG 31114</strain>
    </source>
</reference>
<protein>
    <submittedName>
        <fullName evidence="1">Uncharacterized protein</fullName>
    </submittedName>
</protein>
<dbReference type="EMBL" id="CABPSK010000003">
    <property type="protein sequence ID" value="VVE27833.1"/>
    <property type="molecule type" value="Genomic_DNA"/>
</dbReference>
<evidence type="ECO:0000313" key="2">
    <source>
        <dbReference type="Proteomes" id="UP000366945"/>
    </source>
</evidence>
<dbReference type="AlphaFoldDB" id="A0A5E4WU83"/>